<reference evidence="2 3" key="1">
    <citation type="journal article" date="2019" name="Emerg. Microbes Infect.">
        <title>Comprehensive subspecies identification of 175 nontuberculous mycobacteria species based on 7547 genomic profiles.</title>
        <authorList>
            <person name="Matsumoto Y."/>
            <person name="Kinjo T."/>
            <person name="Motooka D."/>
            <person name="Nabeya D."/>
            <person name="Jung N."/>
            <person name="Uechi K."/>
            <person name="Horii T."/>
            <person name="Iida T."/>
            <person name="Fujita J."/>
            <person name="Nakamura S."/>
        </authorList>
    </citation>
    <scope>NUCLEOTIDE SEQUENCE [LARGE SCALE GENOMIC DNA]</scope>
    <source>
        <strain evidence="2 3">JCM 17322</strain>
    </source>
</reference>
<dbReference type="RefSeq" id="WP_163759097.1">
    <property type="nucleotide sequence ID" value="NZ_BLKW01000004.1"/>
</dbReference>
<evidence type="ECO:0000313" key="3">
    <source>
        <dbReference type="Proteomes" id="UP000465361"/>
    </source>
</evidence>
<evidence type="ECO:0000313" key="2">
    <source>
        <dbReference type="EMBL" id="GFG76037.1"/>
    </source>
</evidence>
<dbReference type="Pfam" id="PF08237">
    <property type="entry name" value="PE-PPE"/>
    <property type="match status" value="1"/>
</dbReference>
<dbReference type="AlphaFoldDB" id="A0A7I9Y228"/>
<accession>A0A7I9Y228</accession>
<dbReference type="Proteomes" id="UP000465361">
    <property type="component" value="Unassembled WGS sequence"/>
</dbReference>
<keyword evidence="3" id="KW-1185">Reference proteome</keyword>
<evidence type="ECO:0000259" key="1">
    <source>
        <dbReference type="Pfam" id="PF08237"/>
    </source>
</evidence>
<dbReference type="EMBL" id="BLKW01000004">
    <property type="protein sequence ID" value="GFG76037.1"/>
    <property type="molecule type" value="Genomic_DNA"/>
</dbReference>
<comment type="caution">
    <text evidence="2">The sequence shown here is derived from an EMBL/GenBank/DDBJ whole genome shotgun (WGS) entry which is preliminary data.</text>
</comment>
<name>A0A7I9Y228_9MYCO</name>
<organism evidence="2 3">
    <name type="scientific">Mycobacterium botniense</name>
    <dbReference type="NCBI Taxonomy" id="84962"/>
    <lineage>
        <taxon>Bacteria</taxon>
        <taxon>Bacillati</taxon>
        <taxon>Actinomycetota</taxon>
        <taxon>Actinomycetes</taxon>
        <taxon>Mycobacteriales</taxon>
        <taxon>Mycobacteriaceae</taxon>
        <taxon>Mycobacterium</taxon>
    </lineage>
</organism>
<dbReference type="InterPro" id="IPR029058">
    <property type="entry name" value="AB_hydrolase_fold"/>
</dbReference>
<dbReference type="InterPro" id="IPR013228">
    <property type="entry name" value="PE-PPE_C"/>
</dbReference>
<dbReference type="Gene3D" id="3.40.50.1820">
    <property type="entry name" value="alpha/beta hydrolase"/>
    <property type="match status" value="1"/>
</dbReference>
<feature type="domain" description="PE-PPE" evidence="1">
    <location>
        <begin position="79"/>
        <end position="302"/>
    </location>
</feature>
<proteinExistence type="predicted"/>
<protein>
    <recommendedName>
        <fullName evidence="1">PE-PPE domain-containing protein</fullName>
    </recommendedName>
</protein>
<sequence>MPRALGPLIAASIVIVGTGLTGVPTLTTSPPTAQVRAVQLVDAEISQGIADIMAGSGTPIPSDSYVEHVFDVFVKPLYPGYSPQPVYYPAGNYALYTGVKSLPLDTSEAQGTQILDNLITQQVNDGFDVVMKGQSQSSTIAGMTMTELAAQHVSSSDVSFVLTGDPNLPNGGLFERADGLTLPSLGITFNGATPSDLYPTTIYTLEYDGFADVCQYPIDAICDLNSILGIQYVHPTYSVDVTPEQLATAIKLPTMGATMTTYYMIPTNDLPLLDPLRAIPVVGDPLANLLQPDLEVLVNLGYGDPDYGWSQGFANVPTQFGLFPSLADLEKVPGLLVSGTQQGISNFVGDITSGAAAVLSDPSATVSSVLASPMAALSTMLSPAALLSGLSPNGIADEVTAVVNALSGAASAAYATLLPTADVITAVLTGLPTYDLNLFAAGLGSGNLVEALGQPIATDTYLLQLAAGFEFFAVVGQASTAVADLSSLIPL</sequence>
<gene>
    <name evidence="2" type="ORF">MBOT_34020</name>
</gene>